<proteinExistence type="predicted"/>
<protein>
    <recommendedName>
        <fullName evidence="3">Paraflagellar rod component</fullName>
    </recommendedName>
</protein>
<dbReference type="Gene3D" id="3.80.10.10">
    <property type="entry name" value="Ribonuclease Inhibitor"/>
    <property type="match status" value="7"/>
</dbReference>
<keyword evidence="1" id="KW-0677">Repeat</keyword>
<dbReference type="AlphaFoldDB" id="A0A1E1J8T0"/>
<dbReference type="Pfam" id="PF13516">
    <property type="entry name" value="LRR_6"/>
    <property type="match status" value="8"/>
</dbReference>
<accession>A0A1E1J8T0</accession>
<dbReference type="SUPFAM" id="SSF52047">
    <property type="entry name" value="RNI-like"/>
    <property type="match status" value="3"/>
</dbReference>
<gene>
    <name evidence="2" type="ORF">BN36_NA74960</name>
</gene>
<dbReference type="SMART" id="SM00368">
    <property type="entry name" value="LRR_RI"/>
    <property type="match status" value="14"/>
</dbReference>
<dbReference type="InterPro" id="IPR032675">
    <property type="entry name" value="LRR_dom_sf"/>
</dbReference>
<dbReference type="EMBL" id="CALQ01001933">
    <property type="protein sequence ID" value="CCM20013.1"/>
    <property type="molecule type" value="Genomic_DNA"/>
</dbReference>
<dbReference type="InterPro" id="IPR052201">
    <property type="entry name" value="LRR-containing_regulator"/>
</dbReference>
<dbReference type="PANTHER" id="PTHR24111">
    <property type="entry name" value="LEUCINE-RICH REPEAT-CONTAINING PROTEIN 34"/>
    <property type="match status" value="1"/>
</dbReference>
<evidence type="ECO:0000313" key="2">
    <source>
        <dbReference type="EMBL" id="CCM20013.1"/>
    </source>
</evidence>
<reference evidence="2" key="1">
    <citation type="submission" date="2012-08" db="EMBL/GenBank/DDBJ databases">
        <title>Comparative genomics of metastatic and non-metastatic Leishmania guyanensis provides insights into polygenic factors involved in Leishmania RNA virus infection.</title>
        <authorList>
            <person name="Smith D."/>
            <person name="Hertz-Fowler C."/>
            <person name="Martin R."/>
            <person name="Dickens N."/>
            <person name="Fasel N."/>
            <person name="Falquet L."/>
            <person name="Beverley S."/>
            <person name="Zangger H."/>
            <person name="Calderon-Copete S."/>
            <person name="Mottram J."/>
            <person name="Xenarios I."/>
        </authorList>
    </citation>
    <scope>NUCLEOTIDE SEQUENCE</scope>
    <source>
        <strain evidence="2">MHOM/BR/75/M4147/SSU:IR2SAT-LUC</strain>
    </source>
</reference>
<dbReference type="PANTHER" id="PTHR24111:SF0">
    <property type="entry name" value="LEUCINE-RICH REPEAT-CONTAINING PROTEIN"/>
    <property type="match status" value="1"/>
</dbReference>
<sequence>MSEDLFKETLASLSKKGDGHIKCVKLDLNDHQLELLITALEHSPTDVKTVDVSNNSITSSSVACLVRFLETALVQSLDLHNNQIDEDGALQFLSLFEKETSIKLLDLRNNACSVATAARLYYLSKREKYPLAVRSTLLSGKASQISFSGMTYGDLEKELLQYLLQLEGLEAVDFSGLDLGPGGMFVVGTFLKDTQVSSLSFRECSLTNDAVLKFVEAADLAHHRSLRSFDFSSNMGLTNDLVRKLISSMFDHNSCITSFVLTATSITPAYCGVVQKECAVNQEHPAIKRAVVALRNNSSAAQEINLQWDAPLPTCMYHLADFIAASTVIQHLNISNTLVDDAGLKLLSDALQKNSTLKVIELANCHVTATGIQTLFVVLAKGKCAVEEVNIANNSLDDDSVQFITAALRANPKLTTLNVDVNPAISTASMQEMAGLTMVNRAPPRIRSVLPSIENNCKNVVSVDFSGNDVALNDDSVWVLAQALRLNSTVRRLNLSHNSFGDMGASYLADYIASNSTMLELNLSSCTIGNRGAHRLCEALATNQTLQLLDLSNNMMDGDGLSALLRVLRENNTLRELKLERTRVPAEFAERVKIACSLNRECAAVKRVCYRLHDEDVSLKKIELSNPDDERVIDDISVSTICTALSNNSFVEVIDLSGNHIGENGCAALAAMLSQCTCKVRTINLSKNPIDDDAVAKLLDGFPNTKTLREVLLYNTNITDLGIEILAKGLEKNQSIVWIGVANDDAVSEQVTLLKRNLALNTGPTELKHIILSIDAGAVLEDVDMSRPIDCSLDDSMCQFLCASLVGSRMLRSLKLSHNTLSSACVPYIVEVVELCPSLVSLDLSDNQIDQSGAQQIIACLERVSHLRSVDVTNNLFSPQSLERVSHLVSLNLGSEVLKKLHLATARGEALPKDIVLNGVTNSYKLTDEDVVILAGILQDCSAVKSLDLSSNNFSDAGCIAIAEVLRVNHALEALNLTGNAIGANGGAALYFALKVNPQLQHIWLENTAIPREILEDIASLLHVNQTPYRAVIDMRDVKLDEVSDETQFRSTDYYVAQTISLKNESIEGCMRAEVQPIK</sequence>
<name>A0A1E1J8T0_LEIGU</name>
<evidence type="ECO:0000256" key="1">
    <source>
        <dbReference type="ARBA" id="ARBA00022737"/>
    </source>
</evidence>
<evidence type="ECO:0008006" key="3">
    <source>
        <dbReference type="Google" id="ProtNLM"/>
    </source>
</evidence>
<dbReference type="InterPro" id="IPR001611">
    <property type="entry name" value="Leu-rich_rpt"/>
</dbReference>
<organism evidence="2">
    <name type="scientific">Leishmania guyanensis</name>
    <dbReference type="NCBI Taxonomy" id="5670"/>
    <lineage>
        <taxon>Eukaryota</taxon>
        <taxon>Discoba</taxon>
        <taxon>Euglenozoa</taxon>
        <taxon>Kinetoplastea</taxon>
        <taxon>Metakinetoplastina</taxon>
        <taxon>Trypanosomatida</taxon>
        <taxon>Trypanosomatidae</taxon>
        <taxon>Leishmaniinae</taxon>
        <taxon>Leishmania</taxon>
        <taxon>Leishmania guyanensis species complex</taxon>
    </lineage>
</organism>